<proteinExistence type="predicted"/>
<sequence length="243" mass="27292">MAKIHMILQGKGGVGKSFISSTLAQHKFAKGGNPLCIDTDPVNATFYGFKKLNVKQINVMNNDEIDPRKFDDLIELIAKADNDVIIDNGASTFVPMSHYLISNQIPTLLLDMGHELVVHTVITGSQALLDTLNGFVHLIKQFPKEALFVVWLNPYWGEISMNGKQFEEMKAYVDNKARVSAIIRIPHYKPETFGKDLSEILQSKFTFDEALKNSSLPVMVRQRLTIIRRQLFTSIENVAAVLT</sequence>
<organism evidence="2 3">
    <name type="scientific">Nitrosomonas ureae</name>
    <dbReference type="NCBI Taxonomy" id="44577"/>
    <lineage>
        <taxon>Bacteria</taxon>
        <taxon>Pseudomonadati</taxon>
        <taxon>Pseudomonadota</taxon>
        <taxon>Betaproteobacteria</taxon>
        <taxon>Nitrosomonadales</taxon>
        <taxon>Nitrosomonadaceae</taxon>
        <taxon>Nitrosomonas</taxon>
    </lineage>
</organism>
<dbReference type="NCBIfam" id="NF010461">
    <property type="entry name" value="PRK13886.1"/>
    <property type="match status" value="1"/>
</dbReference>
<dbReference type="Proteomes" id="UP000182882">
    <property type="component" value="Unassembled WGS sequence"/>
</dbReference>
<dbReference type="Gene3D" id="3.40.50.300">
    <property type="entry name" value="P-loop containing nucleotide triphosphate hydrolases"/>
    <property type="match status" value="1"/>
</dbReference>
<name>A0A1H2GEL4_9PROT</name>
<keyword evidence="3" id="KW-1185">Reference proteome</keyword>
<dbReference type="EMBL" id="FNLN01000031">
    <property type="protein sequence ID" value="SDU18057.1"/>
    <property type="molecule type" value="Genomic_DNA"/>
</dbReference>
<reference evidence="3" key="1">
    <citation type="submission" date="2016-10" db="EMBL/GenBank/DDBJ databases">
        <authorList>
            <person name="Varghese N."/>
            <person name="Submissions S."/>
        </authorList>
    </citation>
    <scope>NUCLEOTIDE SEQUENCE [LARGE SCALE GENOMIC DNA]</scope>
    <source>
        <strain evidence="3">Nm10</strain>
    </source>
</reference>
<evidence type="ECO:0000313" key="2">
    <source>
        <dbReference type="EMBL" id="SDU18057.1"/>
    </source>
</evidence>
<dbReference type="SUPFAM" id="SSF52540">
    <property type="entry name" value="P-loop containing nucleoside triphosphate hydrolases"/>
    <property type="match status" value="1"/>
</dbReference>
<dbReference type="KEGG" id="nur:ATY38_07600"/>
<dbReference type="Pfam" id="PF01656">
    <property type="entry name" value="CbiA"/>
    <property type="match status" value="1"/>
</dbReference>
<dbReference type="RefSeq" id="WP_062558777.1">
    <property type="nucleotide sequence ID" value="NZ_CP013341.1"/>
</dbReference>
<gene>
    <name evidence="2" type="ORF">SAMN05216406_1313</name>
</gene>
<evidence type="ECO:0000259" key="1">
    <source>
        <dbReference type="Pfam" id="PF01656"/>
    </source>
</evidence>
<dbReference type="CDD" id="cd05386">
    <property type="entry name" value="TraL"/>
    <property type="match status" value="1"/>
</dbReference>
<evidence type="ECO:0000313" key="3">
    <source>
        <dbReference type="Proteomes" id="UP000182882"/>
    </source>
</evidence>
<dbReference type="InterPro" id="IPR002586">
    <property type="entry name" value="CobQ/CobB/MinD/ParA_Nub-bd_dom"/>
</dbReference>
<dbReference type="AlphaFoldDB" id="A0A1H2GEL4"/>
<dbReference type="InterPro" id="IPR027417">
    <property type="entry name" value="P-loop_NTPase"/>
</dbReference>
<protein>
    <submittedName>
        <fullName evidence="2">CobQ/CobB/MinD/ParA nucleotide binding domain-containing protein</fullName>
    </submittedName>
</protein>
<feature type="domain" description="CobQ/CobB/MinD/ParA nucleotide binding" evidence="1">
    <location>
        <begin position="6"/>
        <end position="149"/>
    </location>
</feature>
<accession>A0A1H2GEL4</accession>